<dbReference type="InterPro" id="IPR056911">
    <property type="entry name" value="Phage_Znf_bind_put"/>
</dbReference>
<organism evidence="2 3">
    <name type="scientific">Streptomyces coffeae</name>
    <dbReference type="NCBI Taxonomy" id="621382"/>
    <lineage>
        <taxon>Bacteria</taxon>
        <taxon>Bacillati</taxon>
        <taxon>Actinomycetota</taxon>
        <taxon>Actinomycetes</taxon>
        <taxon>Kitasatosporales</taxon>
        <taxon>Streptomycetaceae</taxon>
        <taxon>Streptomyces</taxon>
    </lineage>
</organism>
<dbReference type="EMBL" id="JAERRF010000017">
    <property type="protein sequence ID" value="MBL1100112.1"/>
    <property type="molecule type" value="Genomic_DNA"/>
</dbReference>
<dbReference type="Proteomes" id="UP000634229">
    <property type="component" value="Unassembled WGS sequence"/>
</dbReference>
<evidence type="ECO:0000313" key="2">
    <source>
        <dbReference type="EMBL" id="MBL1100112.1"/>
    </source>
</evidence>
<evidence type="ECO:0000313" key="3">
    <source>
        <dbReference type="Proteomes" id="UP000634229"/>
    </source>
</evidence>
<protein>
    <recommendedName>
        <fullName evidence="1">DNA-binding phage zinc finger domain-containing protein</fullName>
    </recommendedName>
</protein>
<reference evidence="2 3" key="1">
    <citation type="submission" date="2021-01" db="EMBL/GenBank/DDBJ databases">
        <title>WGS of actinomycetes isolated from Thailand.</title>
        <authorList>
            <person name="Thawai C."/>
        </authorList>
    </citation>
    <scope>NUCLEOTIDE SEQUENCE [LARGE SCALE GENOMIC DNA]</scope>
    <source>
        <strain evidence="2 3">CA1R205</strain>
    </source>
</reference>
<proteinExistence type="predicted"/>
<keyword evidence="3" id="KW-1185">Reference proteome</keyword>
<feature type="domain" description="DNA-binding phage zinc finger" evidence="1">
    <location>
        <begin position="8"/>
        <end position="49"/>
    </location>
</feature>
<gene>
    <name evidence="2" type="ORF">JK363_26250</name>
</gene>
<dbReference type="Pfam" id="PF24623">
    <property type="entry name" value="Phage_zn_bind_8"/>
    <property type="match status" value="1"/>
</dbReference>
<comment type="caution">
    <text evidence="2">The sequence shown here is derived from an EMBL/GenBank/DDBJ whole genome shotgun (WGS) entry which is preliminary data.</text>
</comment>
<sequence length="53" mass="6132">MNSREQHPEHAIRCSWCGAPPKQRCTTPRGRKLTIPSHDARLQAWARRPKENA</sequence>
<dbReference type="RefSeq" id="WP_201877796.1">
    <property type="nucleotide sequence ID" value="NZ_JAERRF010000017.1"/>
</dbReference>
<evidence type="ECO:0000259" key="1">
    <source>
        <dbReference type="Pfam" id="PF24623"/>
    </source>
</evidence>
<name>A0ABS1NJ30_9ACTN</name>
<accession>A0ABS1NJ30</accession>